<evidence type="ECO:0000313" key="1">
    <source>
        <dbReference type="EMBL" id="MBX49587.1"/>
    </source>
</evidence>
<proteinExistence type="predicted"/>
<protein>
    <submittedName>
        <fullName evidence="1">Uncharacterized protein</fullName>
    </submittedName>
</protein>
<reference evidence="1" key="1">
    <citation type="submission" date="2018-02" db="EMBL/GenBank/DDBJ databases">
        <title>Rhizophora mucronata_Transcriptome.</title>
        <authorList>
            <person name="Meera S.P."/>
            <person name="Sreeshan A."/>
            <person name="Augustine A."/>
        </authorList>
    </citation>
    <scope>NUCLEOTIDE SEQUENCE</scope>
    <source>
        <tissue evidence="1">Leaf</tissue>
    </source>
</reference>
<sequence>MLLWPNSIVSRFNLVQLNYTQRGLRTGWAHLINASSLF</sequence>
<organism evidence="1">
    <name type="scientific">Rhizophora mucronata</name>
    <name type="common">Asiatic mangrove</name>
    <dbReference type="NCBI Taxonomy" id="61149"/>
    <lineage>
        <taxon>Eukaryota</taxon>
        <taxon>Viridiplantae</taxon>
        <taxon>Streptophyta</taxon>
        <taxon>Embryophyta</taxon>
        <taxon>Tracheophyta</taxon>
        <taxon>Spermatophyta</taxon>
        <taxon>Magnoliopsida</taxon>
        <taxon>eudicotyledons</taxon>
        <taxon>Gunneridae</taxon>
        <taxon>Pentapetalae</taxon>
        <taxon>rosids</taxon>
        <taxon>fabids</taxon>
        <taxon>Malpighiales</taxon>
        <taxon>Rhizophoraceae</taxon>
        <taxon>Rhizophora</taxon>
    </lineage>
</organism>
<accession>A0A2P2P4D5</accession>
<dbReference type="AlphaFoldDB" id="A0A2P2P4D5"/>
<dbReference type="EMBL" id="GGEC01069103">
    <property type="protein sequence ID" value="MBX49587.1"/>
    <property type="molecule type" value="Transcribed_RNA"/>
</dbReference>
<name>A0A2P2P4D5_RHIMU</name>